<dbReference type="OrthoDB" id="707611at2"/>
<organism evidence="2 3">
    <name type="scientific">Niastella yeongjuensis</name>
    <dbReference type="NCBI Taxonomy" id="354355"/>
    <lineage>
        <taxon>Bacteria</taxon>
        <taxon>Pseudomonadati</taxon>
        <taxon>Bacteroidota</taxon>
        <taxon>Chitinophagia</taxon>
        <taxon>Chitinophagales</taxon>
        <taxon>Chitinophagaceae</taxon>
        <taxon>Niastella</taxon>
    </lineage>
</organism>
<dbReference type="Pfam" id="PF24722">
    <property type="entry name" value="DUF7674"/>
    <property type="match status" value="1"/>
</dbReference>
<accession>A0A1V9EWM9</accession>
<dbReference type="AlphaFoldDB" id="A0A1V9EWM9"/>
<evidence type="ECO:0000259" key="1">
    <source>
        <dbReference type="Pfam" id="PF24722"/>
    </source>
</evidence>
<feature type="domain" description="DUF7674" evidence="1">
    <location>
        <begin position="10"/>
        <end position="114"/>
    </location>
</feature>
<gene>
    <name evidence="2" type="ORF">A4H97_00260</name>
</gene>
<dbReference type="InterPro" id="IPR056091">
    <property type="entry name" value="DUF7674"/>
</dbReference>
<protein>
    <recommendedName>
        <fullName evidence="1">DUF7674 domain-containing protein</fullName>
    </recommendedName>
</protein>
<evidence type="ECO:0000313" key="3">
    <source>
        <dbReference type="Proteomes" id="UP000192610"/>
    </source>
</evidence>
<keyword evidence="3" id="KW-1185">Reference proteome</keyword>
<comment type="caution">
    <text evidence="2">The sequence shown here is derived from an EMBL/GenBank/DDBJ whole genome shotgun (WGS) entry which is preliminary data.</text>
</comment>
<name>A0A1V9EWM9_9BACT</name>
<dbReference type="Proteomes" id="UP000192610">
    <property type="component" value="Unassembled WGS sequence"/>
</dbReference>
<dbReference type="STRING" id="354355.SAMN05660816_00900"/>
<reference evidence="3" key="1">
    <citation type="submission" date="2016-04" db="EMBL/GenBank/DDBJ databases">
        <authorList>
            <person name="Chen L."/>
            <person name="Zhuang W."/>
            <person name="Wang G."/>
        </authorList>
    </citation>
    <scope>NUCLEOTIDE SEQUENCE [LARGE SCALE GENOMIC DNA]</scope>
    <source>
        <strain evidence="3">17621</strain>
    </source>
</reference>
<dbReference type="EMBL" id="LVXG01000012">
    <property type="protein sequence ID" value="OQP50315.1"/>
    <property type="molecule type" value="Genomic_DNA"/>
</dbReference>
<proteinExistence type="predicted"/>
<sequence>MITQYEVPTLLHEELPSLENKTCPVHLSVSVYKTIHDFTEYTKTAVQKHHLPMARKCFKLAGKLYSEGDKIVRMCIENIFIYSFSSLMPDDRVERLILQSYIPDNLNAVYIKQVSACNC</sequence>
<dbReference type="RefSeq" id="WP_081198646.1">
    <property type="nucleotide sequence ID" value="NZ_FOCZ01000001.1"/>
</dbReference>
<evidence type="ECO:0000313" key="2">
    <source>
        <dbReference type="EMBL" id="OQP50315.1"/>
    </source>
</evidence>